<feature type="domain" description="Transketolase-like pyrimidine-binding" evidence="6">
    <location>
        <begin position="472"/>
        <end position="646"/>
    </location>
</feature>
<dbReference type="InterPro" id="IPR033248">
    <property type="entry name" value="Transketolase_C"/>
</dbReference>
<reference evidence="7" key="1">
    <citation type="submission" date="2020-02" db="EMBL/GenBank/DDBJ databases">
        <authorList>
            <person name="Meier V. D."/>
        </authorList>
    </citation>
    <scope>NUCLEOTIDE SEQUENCE</scope>
    <source>
        <strain evidence="7">AVDCRST_MAG68</strain>
    </source>
</reference>
<dbReference type="SUPFAM" id="SSF52922">
    <property type="entry name" value="TK C-terminal domain-like"/>
    <property type="match status" value="1"/>
</dbReference>
<dbReference type="PANTHER" id="PTHR42980">
    <property type="entry name" value="2-OXOISOVALERATE DEHYDROGENASE SUBUNIT BETA-RELATED"/>
    <property type="match status" value="1"/>
</dbReference>
<comment type="function">
    <text evidence="2">E1 component of the 2-oxoglutarate dehydrogenase (OGDH) complex which catalyzes the decarboxylation of 2-oxoglutarate, the first step in the conversion of 2-oxoglutarate to succinyl-CoA and CO(2).</text>
</comment>
<organism evidence="7">
    <name type="scientific">uncultured Gemmatimonadota bacterium</name>
    <dbReference type="NCBI Taxonomy" id="203437"/>
    <lineage>
        <taxon>Bacteria</taxon>
        <taxon>Pseudomonadati</taxon>
        <taxon>Gemmatimonadota</taxon>
        <taxon>environmental samples</taxon>
    </lineage>
</organism>
<keyword evidence="4 7" id="KW-0560">Oxidoreductase</keyword>
<accession>A0A6J4LSK1</accession>
<evidence type="ECO:0000256" key="2">
    <source>
        <dbReference type="ARBA" id="ARBA00003906"/>
    </source>
</evidence>
<dbReference type="Gene3D" id="3.40.50.920">
    <property type="match status" value="1"/>
</dbReference>
<evidence type="ECO:0000259" key="6">
    <source>
        <dbReference type="SMART" id="SM00861"/>
    </source>
</evidence>
<dbReference type="Pfam" id="PF02780">
    <property type="entry name" value="Transketolase_C"/>
    <property type="match status" value="1"/>
</dbReference>
<name>A0A6J4LSK1_9BACT</name>
<sequence length="808" mass="89034">MASTDTHAATAAGLEPQQIVDDYRIAYRSRQVSVLARGEVMLGRAMFGIFGDGKEVAQVALARAIRAGDVRAGYYRDQTLMFALGLLDARQFFAQLNAHTDVEAEPASGGRGMNAHFGTRMVDAQGRFRPLLETPHSSADASPTGSQMPRMLGLAYASKLYRELPELRDMGQFSHNGDEIAFGTIGNASCAEGIFWEALNAAGVLQVPMLVSVWDDGYGISVPNELQVAKNSISELVAGFQRTPDNAKGFEIRVVHGWDYPALLETYQGVVELVRREHVPALVHVIELTQPFGHSTSGSHERYKSPERLGWEKEHDGLTRMRAWMIAEGIATEDELAALEKEEAAHVRQARDEAWEAYQSPIKADTQAALELLSAAAAAASEQARAEVTAARDELARRRDPLRRDIAVAVHRALVAVRAENDSVRQPLVQWTREQKPLDQDRYHSLLLSESDESPLRIPYVAPEYTDDSPEVDGYKVLNAAFASALERDPRVIAFGEDVGKLGDVNQGFVDLQARFGELRVGDAGIREATIVGQAIGMAMRGLRPIAEIQYLDYLLYALQVMSDDLSTLRYRTAGGQKAPVIVRTRGHRLVGIWHSGSPMGMMVHALRGMHVLVPRDMTRAAGFYNLLLRCDDPAVVVEVLNGYRLKERLPSNIATFTTPIGVPEVLRPGRDVTVVTYGACCPIALQAAKLLHDTVGIDVEVIDVQSLLPFDIHGSIVESLKKTNRVLFLDEDVPGGATAYMMQEVLERQGGFHWLDAQPRTLAAAEHRAPYGRDGDYWSKPNVENVFDAVYGLMQETHPRDFPDIGI</sequence>
<evidence type="ECO:0000256" key="4">
    <source>
        <dbReference type="ARBA" id="ARBA00023002"/>
    </source>
</evidence>
<proteinExistence type="predicted"/>
<dbReference type="SMART" id="SM00861">
    <property type="entry name" value="Transket_pyr"/>
    <property type="match status" value="1"/>
</dbReference>
<protein>
    <recommendedName>
        <fullName evidence="3">3-methyl-2-oxobutanoate dehydrogenase (2-methylpropanoyl-transferring)</fullName>
        <ecNumber evidence="3">1.2.4.4</ecNumber>
    </recommendedName>
</protein>
<dbReference type="Gene3D" id="3.40.50.970">
    <property type="match status" value="2"/>
</dbReference>
<evidence type="ECO:0000313" key="7">
    <source>
        <dbReference type="EMBL" id="CAA9340850.1"/>
    </source>
</evidence>
<dbReference type="GO" id="GO:0009083">
    <property type="term" value="P:branched-chain amino acid catabolic process"/>
    <property type="evidence" value="ECO:0007669"/>
    <property type="project" value="TreeGrafter"/>
</dbReference>
<dbReference type="EC" id="1.2.4.4" evidence="3"/>
<dbReference type="GO" id="GO:0003863">
    <property type="term" value="F:branched-chain 2-oxo acid dehydrogenase activity"/>
    <property type="evidence" value="ECO:0007669"/>
    <property type="project" value="UniProtKB-EC"/>
</dbReference>
<dbReference type="InterPro" id="IPR009014">
    <property type="entry name" value="Transketo_C/PFOR_II"/>
</dbReference>
<evidence type="ECO:0000256" key="5">
    <source>
        <dbReference type="ARBA" id="ARBA00023052"/>
    </source>
</evidence>
<dbReference type="AlphaFoldDB" id="A0A6J4LSK1"/>
<dbReference type="SUPFAM" id="SSF52518">
    <property type="entry name" value="Thiamin diphosphate-binding fold (THDP-binding)"/>
    <property type="match status" value="2"/>
</dbReference>
<dbReference type="InterPro" id="IPR005475">
    <property type="entry name" value="Transketolase-like_Pyr-bd"/>
</dbReference>
<comment type="cofactor">
    <cofactor evidence="1">
        <name>thiamine diphosphate</name>
        <dbReference type="ChEBI" id="CHEBI:58937"/>
    </cofactor>
</comment>
<dbReference type="InterPro" id="IPR001017">
    <property type="entry name" value="DH_E1"/>
</dbReference>
<dbReference type="Pfam" id="PF00676">
    <property type="entry name" value="E1_dh"/>
    <property type="match status" value="1"/>
</dbReference>
<evidence type="ECO:0000256" key="3">
    <source>
        <dbReference type="ARBA" id="ARBA00012277"/>
    </source>
</evidence>
<evidence type="ECO:0000256" key="1">
    <source>
        <dbReference type="ARBA" id="ARBA00001964"/>
    </source>
</evidence>
<gene>
    <name evidence="7" type="ORF">AVDCRST_MAG68-3037</name>
</gene>
<keyword evidence="5" id="KW-0786">Thiamine pyrophosphate</keyword>
<dbReference type="PANTHER" id="PTHR42980:SF1">
    <property type="entry name" value="2-OXOISOVALERATE DEHYDROGENASE SUBUNIT BETA, MITOCHONDRIAL"/>
    <property type="match status" value="1"/>
</dbReference>
<dbReference type="InterPro" id="IPR029061">
    <property type="entry name" value="THDP-binding"/>
</dbReference>
<dbReference type="GO" id="GO:0007584">
    <property type="term" value="P:response to nutrient"/>
    <property type="evidence" value="ECO:0007669"/>
    <property type="project" value="TreeGrafter"/>
</dbReference>
<dbReference type="CDD" id="cd02000">
    <property type="entry name" value="TPP_E1_PDC_ADC_BCADC"/>
    <property type="match status" value="1"/>
</dbReference>
<dbReference type="Pfam" id="PF02779">
    <property type="entry name" value="Transket_pyr"/>
    <property type="match status" value="1"/>
</dbReference>
<dbReference type="EMBL" id="CADCTW010000141">
    <property type="protein sequence ID" value="CAA9340850.1"/>
    <property type="molecule type" value="Genomic_DNA"/>
</dbReference>